<evidence type="ECO:0000256" key="4">
    <source>
        <dbReference type="ARBA" id="ARBA00023717"/>
    </source>
</evidence>
<dbReference type="PANTHER" id="PTHR11941:SF54">
    <property type="entry name" value="ENOYL-COA HYDRATASE, MITOCHONDRIAL"/>
    <property type="match status" value="1"/>
</dbReference>
<evidence type="ECO:0000313" key="7">
    <source>
        <dbReference type="Proteomes" id="UP000279994"/>
    </source>
</evidence>
<dbReference type="InterPro" id="IPR014748">
    <property type="entry name" value="Enoyl-CoA_hydra_C"/>
</dbReference>
<name>A0A3N0GXC0_9ACTN</name>
<evidence type="ECO:0000256" key="2">
    <source>
        <dbReference type="ARBA" id="ARBA00023239"/>
    </source>
</evidence>
<dbReference type="PROSITE" id="PS00166">
    <property type="entry name" value="ENOYL_COA_HYDRATASE"/>
    <property type="match status" value="1"/>
</dbReference>
<dbReference type="EMBL" id="RJSF01000005">
    <property type="protein sequence ID" value="RNM17069.1"/>
    <property type="molecule type" value="Genomic_DNA"/>
</dbReference>
<evidence type="ECO:0000256" key="5">
    <source>
        <dbReference type="RuleBase" id="RU003707"/>
    </source>
</evidence>
<dbReference type="InterPro" id="IPR001753">
    <property type="entry name" value="Enoyl-CoA_hydra/iso"/>
</dbReference>
<comment type="catalytic activity">
    <reaction evidence="4">
        <text>a 4-saturated-(3S)-3-hydroxyacyl-CoA = a (3E)-enoyl-CoA + H2O</text>
        <dbReference type="Rhea" id="RHEA:20724"/>
        <dbReference type="ChEBI" id="CHEBI:15377"/>
        <dbReference type="ChEBI" id="CHEBI:58521"/>
        <dbReference type="ChEBI" id="CHEBI:137480"/>
        <dbReference type="EC" id="4.2.1.17"/>
    </reaction>
</comment>
<proteinExistence type="inferred from homology"/>
<comment type="caution">
    <text evidence="6">The sequence shown here is derived from an EMBL/GenBank/DDBJ whole genome shotgun (WGS) entry which is preliminary data.</text>
</comment>
<dbReference type="GO" id="GO:0006635">
    <property type="term" value="P:fatty acid beta-oxidation"/>
    <property type="evidence" value="ECO:0007669"/>
    <property type="project" value="TreeGrafter"/>
</dbReference>
<keyword evidence="7" id="KW-1185">Reference proteome</keyword>
<dbReference type="PANTHER" id="PTHR11941">
    <property type="entry name" value="ENOYL-COA HYDRATASE-RELATED"/>
    <property type="match status" value="1"/>
</dbReference>
<organism evidence="6 7">
    <name type="scientific">Nocardioides pocheonensis</name>
    <dbReference type="NCBI Taxonomy" id="661485"/>
    <lineage>
        <taxon>Bacteria</taxon>
        <taxon>Bacillati</taxon>
        <taxon>Actinomycetota</taxon>
        <taxon>Actinomycetes</taxon>
        <taxon>Propionibacteriales</taxon>
        <taxon>Nocardioidaceae</taxon>
        <taxon>Nocardioides</taxon>
    </lineage>
</organism>
<reference evidence="6 7" key="1">
    <citation type="submission" date="2018-11" db="EMBL/GenBank/DDBJ databases">
        <authorList>
            <person name="Li F."/>
        </authorList>
    </citation>
    <scope>NUCLEOTIDE SEQUENCE [LARGE SCALE GENOMIC DNA]</scope>
    <source>
        <strain evidence="6 7">Gsoil 818</strain>
    </source>
</reference>
<dbReference type="EC" id="4.2.1.17" evidence="6"/>
<dbReference type="AlphaFoldDB" id="A0A3N0GXC0"/>
<dbReference type="Gene3D" id="1.10.12.10">
    <property type="entry name" value="Lyase 2-enoyl-coa Hydratase, Chain A, domain 2"/>
    <property type="match status" value="1"/>
</dbReference>
<dbReference type="InterPro" id="IPR029045">
    <property type="entry name" value="ClpP/crotonase-like_dom_sf"/>
</dbReference>
<accession>A0A3N0GXC0</accession>
<dbReference type="OrthoDB" id="8452484at2"/>
<dbReference type="Gene3D" id="3.90.226.10">
    <property type="entry name" value="2-enoyl-CoA Hydratase, Chain A, domain 1"/>
    <property type="match status" value="1"/>
</dbReference>
<evidence type="ECO:0000256" key="1">
    <source>
        <dbReference type="ARBA" id="ARBA00005254"/>
    </source>
</evidence>
<dbReference type="RefSeq" id="WP_123221406.1">
    <property type="nucleotide sequence ID" value="NZ_RJSF01000005.1"/>
</dbReference>
<keyword evidence="2 6" id="KW-0456">Lyase</keyword>
<evidence type="ECO:0000256" key="3">
    <source>
        <dbReference type="ARBA" id="ARBA00023709"/>
    </source>
</evidence>
<dbReference type="SUPFAM" id="SSF52096">
    <property type="entry name" value="ClpP/crotonase"/>
    <property type="match status" value="1"/>
</dbReference>
<comment type="catalytic activity">
    <reaction evidence="3">
        <text>a (3S)-3-hydroxyacyl-CoA = a (2E)-enoyl-CoA + H2O</text>
        <dbReference type="Rhea" id="RHEA:16105"/>
        <dbReference type="ChEBI" id="CHEBI:15377"/>
        <dbReference type="ChEBI" id="CHEBI:57318"/>
        <dbReference type="ChEBI" id="CHEBI:58856"/>
        <dbReference type="EC" id="4.2.1.17"/>
    </reaction>
</comment>
<sequence>MTARDAAPELDEDRQVRALLPVSLVLERHDAVAVLRLARPSKRNALDDATVLGIESFFAEPPAWARAVVLDAEGDHFSAGLDLAELTDRDTLEGLDHSMMWHRAFARLEQGRLPVVAVLRGAVIGGGLELASSAHIRVAEPSTFYALPEGQRGLFVGGGASVRVPRLIGVNRMADMMLTGRVYDATDGHAIGLSHYLVGEGEGLAKALELASRIAANAPITNFAVLQALPRIAESSPSQGYLLEALMAAVAGGSDEAKSRMSAFLEGRAGKVGRGADEGR</sequence>
<gene>
    <name evidence="6" type="ORF">EFL26_03005</name>
</gene>
<dbReference type="GO" id="GO:0018812">
    <property type="term" value="F:3-hydroxyacyl-CoA dehydratase activity"/>
    <property type="evidence" value="ECO:0007669"/>
    <property type="project" value="RHEA"/>
</dbReference>
<dbReference type="CDD" id="cd06558">
    <property type="entry name" value="crotonase-like"/>
    <property type="match status" value="1"/>
</dbReference>
<dbReference type="NCBIfam" id="NF006013">
    <property type="entry name" value="PRK08150.1"/>
    <property type="match status" value="1"/>
</dbReference>
<evidence type="ECO:0000313" key="6">
    <source>
        <dbReference type="EMBL" id="RNM17069.1"/>
    </source>
</evidence>
<dbReference type="InterPro" id="IPR018376">
    <property type="entry name" value="Enoyl-CoA_hyd/isom_CS"/>
</dbReference>
<dbReference type="Proteomes" id="UP000279994">
    <property type="component" value="Unassembled WGS sequence"/>
</dbReference>
<protein>
    <submittedName>
        <fullName evidence="6">Enoyl-CoA hydratase</fullName>
        <ecNumber evidence="6">4.2.1.17</ecNumber>
    </submittedName>
</protein>
<dbReference type="Pfam" id="PF00378">
    <property type="entry name" value="ECH_1"/>
    <property type="match status" value="1"/>
</dbReference>
<comment type="similarity">
    <text evidence="1 5">Belongs to the enoyl-CoA hydratase/isomerase family.</text>
</comment>